<dbReference type="Proteomes" id="UP000281975">
    <property type="component" value="Unassembled WGS sequence"/>
</dbReference>
<comment type="similarity">
    <text evidence="1">Belongs to the glycosyltransferase 2 family.</text>
</comment>
<evidence type="ECO:0000256" key="2">
    <source>
        <dbReference type="ARBA" id="ARBA00022676"/>
    </source>
</evidence>
<dbReference type="PANTHER" id="PTHR43685">
    <property type="entry name" value="GLYCOSYLTRANSFERASE"/>
    <property type="match status" value="1"/>
</dbReference>
<feature type="domain" description="Glycosyltransferase 2-like" evidence="4">
    <location>
        <begin position="6"/>
        <end position="165"/>
    </location>
</feature>
<sequence length="315" mass="36441">MAPTVTVLMPAYNRADVIPWAIDSVLRQTLDDFELLIVDDASTDSTASVVEGYTDPRIRLIRQTGNQGPARTRNHGLELARGRYIAILDSDDQAVPSRLARQVAFLEQHPDIGEVGGWIRAIDATGRRGRLKRMPTDSRRIRAQMPWRCGIAHTTVMIRTELARQLRYDEAFELSQDIDLHVRLLASHEIANIPAVMTCKRTHATQISRNSDKAARYKKIIQRRLLEQLGLEPSEKELDRHFALGRKQKTDQRTGAEHFQWAHDWLATLVHQNMLYRIFPEPEFSRYANRVWRQLCRSEWRRLPWQASRGLLQPL</sequence>
<organism evidence="5 6">
    <name type="scientific">Kushneria sinocarnis</name>
    <dbReference type="NCBI Taxonomy" id="595502"/>
    <lineage>
        <taxon>Bacteria</taxon>
        <taxon>Pseudomonadati</taxon>
        <taxon>Pseudomonadota</taxon>
        <taxon>Gammaproteobacteria</taxon>
        <taxon>Oceanospirillales</taxon>
        <taxon>Halomonadaceae</taxon>
        <taxon>Kushneria</taxon>
    </lineage>
</organism>
<dbReference type="EMBL" id="RBIN01000002">
    <property type="protein sequence ID" value="RKR06951.1"/>
    <property type="molecule type" value="Genomic_DNA"/>
</dbReference>
<keyword evidence="3 5" id="KW-0808">Transferase</keyword>
<reference evidence="5 6" key="1">
    <citation type="submission" date="2018-10" db="EMBL/GenBank/DDBJ databases">
        <title>Genomic Encyclopedia of Type Strains, Phase IV (KMG-IV): sequencing the most valuable type-strain genomes for metagenomic binning, comparative biology and taxonomic classification.</title>
        <authorList>
            <person name="Goeker M."/>
        </authorList>
    </citation>
    <scope>NUCLEOTIDE SEQUENCE [LARGE SCALE GENOMIC DNA]</scope>
    <source>
        <strain evidence="5 6">DSM 23229</strain>
    </source>
</reference>
<dbReference type="InterPro" id="IPR001173">
    <property type="entry name" value="Glyco_trans_2-like"/>
</dbReference>
<evidence type="ECO:0000313" key="5">
    <source>
        <dbReference type="EMBL" id="RKR06951.1"/>
    </source>
</evidence>
<name>A0A420X016_9GAMM</name>
<dbReference type="InterPro" id="IPR029044">
    <property type="entry name" value="Nucleotide-diphossugar_trans"/>
</dbReference>
<protein>
    <submittedName>
        <fullName evidence="5">Glycosyl transferase family 2</fullName>
    </submittedName>
</protein>
<evidence type="ECO:0000256" key="1">
    <source>
        <dbReference type="ARBA" id="ARBA00006739"/>
    </source>
</evidence>
<dbReference type="OrthoDB" id="9801954at2"/>
<dbReference type="Gene3D" id="3.90.550.10">
    <property type="entry name" value="Spore Coat Polysaccharide Biosynthesis Protein SpsA, Chain A"/>
    <property type="match status" value="1"/>
</dbReference>
<dbReference type="GO" id="GO:0016757">
    <property type="term" value="F:glycosyltransferase activity"/>
    <property type="evidence" value="ECO:0007669"/>
    <property type="project" value="UniProtKB-KW"/>
</dbReference>
<keyword evidence="2" id="KW-0328">Glycosyltransferase</keyword>
<dbReference type="PANTHER" id="PTHR43685:SF5">
    <property type="entry name" value="GLYCOSYLTRANSFERASE EPSE-RELATED"/>
    <property type="match status" value="1"/>
</dbReference>
<keyword evidence="6" id="KW-1185">Reference proteome</keyword>
<dbReference type="InterPro" id="IPR050834">
    <property type="entry name" value="Glycosyltransf_2"/>
</dbReference>
<comment type="caution">
    <text evidence="5">The sequence shown here is derived from an EMBL/GenBank/DDBJ whole genome shotgun (WGS) entry which is preliminary data.</text>
</comment>
<gene>
    <name evidence="5" type="ORF">C7446_0951</name>
</gene>
<accession>A0A420X016</accession>
<dbReference type="RefSeq" id="WP_121171744.1">
    <property type="nucleotide sequence ID" value="NZ_RBIN01000002.1"/>
</dbReference>
<dbReference type="AlphaFoldDB" id="A0A420X016"/>
<dbReference type="CDD" id="cd00761">
    <property type="entry name" value="Glyco_tranf_GTA_type"/>
    <property type="match status" value="1"/>
</dbReference>
<evidence type="ECO:0000313" key="6">
    <source>
        <dbReference type="Proteomes" id="UP000281975"/>
    </source>
</evidence>
<proteinExistence type="inferred from homology"/>
<dbReference type="SUPFAM" id="SSF53448">
    <property type="entry name" value="Nucleotide-diphospho-sugar transferases"/>
    <property type="match status" value="1"/>
</dbReference>
<dbReference type="Pfam" id="PF00535">
    <property type="entry name" value="Glycos_transf_2"/>
    <property type="match status" value="1"/>
</dbReference>
<evidence type="ECO:0000256" key="3">
    <source>
        <dbReference type="ARBA" id="ARBA00022679"/>
    </source>
</evidence>
<evidence type="ECO:0000259" key="4">
    <source>
        <dbReference type="Pfam" id="PF00535"/>
    </source>
</evidence>